<name>A0A6N7XIT6_9FIRM</name>
<comment type="caution">
    <text evidence="4">The sequence shown here is derived from an EMBL/GenBank/DDBJ whole genome shotgun (WGS) entry which is preliminary data.</text>
</comment>
<feature type="domain" description="3H" evidence="2">
    <location>
        <begin position="72"/>
        <end position="167"/>
    </location>
</feature>
<evidence type="ECO:0000313" key="4">
    <source>
        <dbReference type="EMBL" id="MST69975.1"/>
    </source>
</evidence>
<gene>
    <name evidence="4" type="ORF">FYJ65_01235</name>
</gene>
<evidence type="ECO:0000313" key="5">
    <source>
        <dbReference type="Proteomes" id="UP000469424"/>
    </source>
</evidence>
<dbReference type="InterPro" id="IPR013196">
    <property type="entry name" value="HTH_11"/>
</dbReference>
<dbReference type="SUPFAM" id="SSF75500">
    <property type="entry name" value="Putative transcriptional regulator TM1602, C-terminal domain"/>
    <property type="match status" value="1"/>
</dbReference>
<dbReference type="PANTHER" id="PTHR40068:SF1">
    <property type="entry name" value="TRANSCRIPTION REPRESSOR NIAR-RELATED"/>
    <property type="match status" value="1"/>
</dbReference>
<dbReference type="AlphaFoldDB" id="A0A6N7XIT6"/>
<feature type="binding site" evidence="1">
    <location>
        <position position="83"/>
    </location>
    <ligand>
        <name>Ni(2+)</name>
        <dbReference type="ChEBI" id="CHEBI:49786"/>
    </ligand>
</feature>
<dbReference type="Pfam" id="PF08279">
    <property type="entry name" value="HTH_11"/>
    <property type="match status" value="1"/>
</dbReference>
<dbReference type="Gene3D" id="1.10.10.10">
    <property type="entry name" value="Winged helix-like DNA-binding domain superfamily/Winged helix DNA-binding domain"/>
    <property type="match status" value="1"/>
</dbReference>
<evidence type="ECO:0000259" key="3">
    <source>
        <dbReference type="Pfam" id="PF08279"/>
    </source>
</evidence>
<dbReference type="SUPFAM" id="SSF46785">
    <property type="entry name" value="Winged helix' DNA-binding domain"/>
    <property type="match status" value="1"/>
</dbReference>
<dbReference type="InterPro" id="IPR036388">
    <property type="entry name" value="WH-like_DNA-bd_sf"/>
</dbReference>
<reference evidence="4 5" key="1">
    <citation type="submission" date="2019-08" db="EMBL/GenBank/DDBJ databases">
        <title>In-depth cultivation of the pig gut microbiome towards novel bacterial diversity and tailored functional studies.</title>
        <authorList>
            <person name="Wylensek D."/>
            <person name="Hitch T.C.A."/>
            <person name="Clavel T."/>
        </authorList>
    </citation>
    <scope>NUCLEOTIDE SEQUENCE [LARGE SCALE GENOMIC DNA]</scope>
    <source>
        <strain evidence="4 5">WCA-MUC-591-APC-4B</strain>
    </source>
</reference>
<keyword evidence="1" id="KW-0479">Metal-binding</keyword>
<proteinExistence type="predicted"/>
<dbReference type="Pfam" id="PF02829">
    <property type="entry name" value="3H"/>
    <property type="match status" value="1"/>
</dbReference>
<organism evidence="4 5">
    <name type="scientific">Mogibacterium kristiansenii</name>
    <dbReference type="NCBI Taxonomy" id="2606708"/>
    <lineage>
        <taxon>Bacteria</taxon>
        <taxon>Bacillati</taxon>
        <taxon>Bacillota</taxon>
        <taxon>Clostridia</taxon>
        <taxon>Peptostreptococcales</taxon>
        <taxon>Anaerovoracaceae</taxon>
        <taxon>Mogibacterium</taxon>
    </lineage>
</organism>
<feature type="binding site" evidence="1">
    <location>
        <position position="142"/>
    </location>
    <ligand>
        <name>Ni(2+)</name>
        <dbReference type="ChEBI" id="CHEBI:49786"/>
    </ligand>
</feature>
<feature type="binding site" evidence="1">
    <location>
        <position position="144"/>
    </location>
    <ligand>
        <name>Ni(2+)</name>
        <dbReference type="ChEBI" id="CHEBI:49786"/>
    </ligand>
</feature>
<keyword evidence="1" id="KW-0533">Nickel</keyword>
<feature type="domain" description="Helix-turn-helix type 11" evidence="3">
    <location>
        <begin position="6"/>
        <end position="58"/>
    </location>
</feature>
<dbReference type="PIRSF" id="PIRSF037847">
    <property type="entry name" value="NiaR"/>
    <property type="match status" value="1"/>
</dbReference>
<evidence type="ECO:0000256" key="1">
    <source>
        <dbReference type="PIRSR" id="PIRSR037847-1"/>
    </source>
</evidence>
<accession>A0A6N7XIT6</accession>
<dbReference type="GO" id="GO:0046872">
    <property type="term" value="F:metal ion binding"/>
    <property type="evidence" value="ECO:0007669"/>
    <property type="project" value="UniProtKB-KW"/>
</dbReference>
<dbReference type="EMBL" id="VUNA01000002">
    <property type="protein sequence ID" value="MST69975.1"/>
    <property type="molecule type" value="Genomic_DNA"/>
</dbReference>
<dbReference type="InterPro" id="IPR004173">
    <property type="entry name" value="3H_domain"/>
</dbReference>
<dbReference type="Proteomes" id="UP000469424">
    <property type="component" value="Unassembled WGS sequence"/>
</dbReference>
<dbReference type="InterPro" id="IPR035922">
    <property type="entry name" value="3H_dom_sf"/>
</dbReference>
<keyword evidence="5" id="KW-1185">Reference proteome</keyword>
<feature type="binding site" evidence="1">
    <location>
        <position position="75"/>
    </location>
    <ligand>
        <name>Ni(2+)</name>
        <dbReference type="ChEBI" id="CHEBI:49786"/>
    </ligand>
</feature>
<dbReference type="PANTHER" id="PTHR40068">
    <property type="entry name" value="TRANSCRIPTION REPRESSOR NIAR-RELATED"/>
    <property type="match status" value="1"/>
</dbReference>
<dbReference type="Gene3D" id="3.30.1340.20">
    <property type="entry name" value="3H domain"/>
    <property type="match status" value="1"/>
</dbReference>
<dbReference type="InterPro" id="IPR026043">
    <property type="entry name" value="NadR"/>
</dbReference>
<sequence>MNGEIRRSEILQKLQNSGRAISGSALAKTFGVSRQVIVQDIALLRAQGIHITPTNRGYLLERSTGRATRVFKVIHTEDEVEDELTRIVDLGGTIKDVFIYHRVYGVVRGELNIRSRLDVSHYMAEMHGGKSRLLSRSTSGYHYHTVMADSEEILDVIQEELQKNNYLAPLQPEEPVHFGPPEE</sequence>
<evidence type="ECO:0000259" key="2">
    <source>
        <dbReference type="Pfam" id="PF02829"/>
    </source>
</evidence>
<dbReference type="InterPro" id="IPR036390">
    <property type="entry name" value="WH_DNA-bd_sf"/>
</dbReference>
<dbReference type="RefSeq" id="WP_154553541.1">
    <property type="nucleotide sequence ID" value="NZ_JAQXUZ010000021.1"/>
</dbReference>
<protein>
    <submittedName>
        <fullName evidence="4">Transcription repressor NadR</fullName>
    </submittedName>
</protein>